<sequence>MNAPYTPSSGLIAGLNRRWARFAARQPLRMPTDRAIVTITFDDFPKSAAEAGAATLARHGWCGTYYASAGYAGGVTHHGAMFDCGDLQRLTAAGHEIACHTYSHLDASQVGTAAFLADIERNERALRAMGLETDLDSFAFPYGEATPATKRALSERFSNLRGVHADINRGGADCNLLKSVPIDGGAAGIARAVDAAASLSRHPGWLIYYAHDVQADPTQWGCTPDQFARVCDAVADSGAEVLTMREAVRQMEASA</sequence>
<evidence type="ECO:0000256" key="4">
    <source>
        <dbReference type="ARBA" id="ARBA00022729"/>
    </source>
</evidence>
<evidence type="ECO:0000256" key="3">
    <source>
        <dbReference type="ARBA" id="ARBA00020071"/>
    </source>
</evidence>
<comment type="similarity">
    <text evidence="2">Belongs to the polysaccharide deacetylase family.</text>
</comment>
<accession>A0A495D1S5</accession>
<evidence type="ECO:0000256" key="5">
    <source>
        <dbReference type="ARBA" id="ARBA00032976"/>
    </source>
</evidence>
<dbReference type="GO" id="GO:0005975">
    <property type="term" value="P:carbohydrate metabolic process"/>
    <property type="evidence" value="ECO:0007669"/>
    <property type="project" value="InterPro"/>
</dbReference>
<dbReference type="OrthoDB" id="2795102at2"/>
<comment type="function">
    <text evidence="1">Is involved in generating a small heat-stable compound (Nod), an acylated oligomer of N-acetylglucosamine, that stimulates mitosis in various plant protoplasts.</text>
</comment>
<evidence type="ECO:0000256" key="1">
    <source>
        <dbReference type="ARBA" id="ARBA00003236"/>
    </source>
</evidence>
<dbReference type="InterPro" id="IPR011330">
    <property type="entry name" value="Glyco_hydro/deAcase_b/a-brl"/>
</dbReference>
<evidence type="ECO:0000313" key="7">
    <source>
        <dbReference type="EMBL" id="RKQ95494.1"/>
    </source>
</evidence>
<comment type="caution">
    <text evidence="7">The sequence shown here is derived from an EMBL/GenBank/DDBJ whole genome shotgun (WGS) entry which is preliminary data.</text>
</comment>
<keyword evidence="4" id="KW-0732">Signal</keyword>
<evidence type="ECO:0000259" key="6">
    <source>
        <dbReference type="PROSITE" id="PS51677"/>
    </source>
</evidence>
<dbReference type="AlphaFoldDB" id="A0A495D1S5"/>
<evidence type="ECO:0000256" key="2">
    <source>
        <dbReference type="ARBA" id="ARBA00010973"/>
    </source>
</evidence>
<dbReference type="PANTHER" id="PTHR34216">
    <property type="match status" value="1"/>
</dbReference>
<dbReference type="InterPro" id="IPR002509">
    <property type="entry name" value="NODB_dom"/>
</dbReference>
<dbReference type="EMBL" id="RBIM01000006">
    <property type="protein sequence ID" value="RKQ95494.1"/>
    <property type="molecule type" value="Genomic_DNA"/>
</dbReference>
<feature type="domain" description="NodB homology" evidence="6">
    <location>
        <begin position="35"/>
        <end position="255"/>
    </location>
</feature>
<dbReference type="RefSeq" id="WP_121212010.1">
    <property type="nucleotide sequence ID" value="NZ_RBIM01000006.1"/>
</dbReference>
<reference evidence="7 8" key="1">
    <citation type="submission" date="2018-10" db="EMBL/GenBank/DDBJ databases">
        <title>Genomic Encyclopedia of Type Strains, Phase IV (KMG-IV): sequencing the most valuable type-strain genomes for metagenomic binning, comparative biology and taxonomic classification.</title>
        <authorList>
            <person name="Goeker M."/>
        </authorList>
    </citation>
    <scope>NUCLEOTIDE SEQUENCE [LARGE SCALE GENOMIC DNA]</scope>
    <source>
        <strain evidence="7 8">DSM 4734</strain>
    </source>
</reference>
<dbReference type="InterPro" id="IPR051398">
    <property type="entry name" value="Polysacch_Deacetylase"/>
</dbReference>
<dbReference type="GO" id="GO:0016810">
    <property type="term" value="F:hydrolase activity, acting on carbon-nitrogen (but not peptide) bonds"/>
    <property type="evidence" value="ECO:0007669"/>
    <property type="project" value="InterPro"/>
</dbReference>
<organism evidence="7 8">
    <name type="scientific">Maricaulis maris</name>
    <dbReference type="NCBI Taxonomy" id="74318"/>
    <lineage>
        <taxon>Bacteria</taxon>
        <taxon>Pseudomonadati</taxon>
        <taxon>Pseudomonadota</taxon>
        <taxon>Alphaproteobacteria</taxon>
        <taxon>Maricaulales</taxon>
        <taxon>Maricaulaceae</taxon>
        <taxon>Maricaulis</taxon>
    </lineage>
</organism>
<dbReference type="SUPFAM" id="SSF88713">
    <property type="entry name" value="Glycoside hydrolase/deacetylase"/>
    <property type="match status" value="1"/>
</dbReference>
<name>A0A495D1S5_9PROT</name>
<dbReference type="Pfam" id="PF01522">
    <property type="entry name" value="Polysacc_deac_1"/>
    <property type="match status" value="1"/>
</dbReference>
<protein>
    <recommendedName>
        <fullName evidence="3">Chitooligosaccharide deacetylase</fullName>
    </recommendedName>
    <alternativeName>
        <fullName evidence="5">Nodulation protein B</fullName>
    </alternativeName>
</protein>
<proteinExistence type="inferred from homology"/>
<evidence type="ECO:0000313" key="8">
    <source>
        <dbReference type="Proteomes" id="UP000273675"/>
    </source>
</evidence>
<dbReference type="Gene3D" id="3.20.20.370">
    <property type="entry name" value="Glycoside hydrolase/deacetylase"/>
    <property type="match status" value="1"/>
</dbReference>
<dbReference type="PANTHER" id="PTHR34216:SF11">
    <property type="entry name" value="CHITOOLIGOSACCHARIDE DEACETYLASE"/>
    <property type="match status" value="1"/>
</dbReference>
<gene>
    <name evidence="7" type="ORF">C7435_2597</name>
</gene>
<dbReference type="PROSITE" id="PS51677">
    <property type="entry name" value="NODB"/>
    <property type="match status" value="1"/>
</dbReference>
<dbReference type="Proteomes" id="UP000273675">
    <property type="component" value="Unassembled WGS sequence"/>
</dbReference>